<keyword evidence="1" id="KW-0805">Transcription regulation</keyword>
<proteinExistence type="predicted"/>
<sequence length="339" mass="35450">MTVSDQSISETAQRDVVTDVLADIVAATRTGSVAYGRTRLSGPWSIAFAPRSIATVHVVITGAYYLTPDGGEPILLAQGDVALLPSGIGHVVSDAVGRRARPFEEVFGGTLEGMSSADLVLEGEGPITGLLCGAYLLKHAPHHPFTESLPAVVHITAGQARGSSLAAALGLLAAEVDGDSPGAPAVVASLLDLLFVYVLRSWLVTRAGGAEGWARALQDPAVGTALALVHGDPGRPWTVQALAQAAGASQTGFSRRFTTLTGQTPMAYVTAWRMTVAARLLREGQAPLRRIAREVGYDSEFAFARAFKRVVGQPPGRYRAAHRPEHGPLAGLRSASPLP</sequence>
<keyword evidence="2" id="KW-0238">DNA-binding</keyword>
<dbReference type="SUPFAM" id="SSF51182">
    <property type="entry name" value="RmlC-like cupins"/>
    <property type="match status" value="1"/>
</dbReference>
<dbReference type="GO" id="GO:0043565">
    <property type="term" value="F:sequence-specific DNA binding"/>
    <property type="evidence" value="ECO:0007669"/>
    <property type="project" value="InterPro"/>
</dbReference>
<reference evidence="6 7" key="1">
    <citation type="submission" date="2019-09" db="EMBL/GenBank/DDBJ databases">
        <title>Actinomadura physcomitrii sp. nov., a novel actinomycete isolated from moss [Physcomitrium sphaericum (Ludw) Fuernr].</title>
        <authorList>
            <person name="Liu C."/>
            <person name="Zhuang X."/>
        </authorList>
    </citation>
    <scope>NUCLEOTIDE SEQUENCE [LARGE SCALE GENOMIC DNA]</scope>
    <source>
        <strain evidence="6 7">CYP1-1B</strain>
    </source>
</reference>
<dbReference type="AlphaFoldDB" id="A0A6L3VN34"/>
<dbReference type="InterPro" id="IPR018060">
    <property type="entry name" value="HTH_AraC"/>
</dbReference>
<dbReference type="RefSeq" id="WP_151542819.1">
    <property type="nucleotide sequence ID" value="NZ_WBMR01000086.1"/>
</dbReference>
<dbReference type="PROSITE" id="PS00041">
    <property type="entry name" value="HTH_ARAC_FAMILY_1"/>
    <property type="match status" value="1"/>
</dbReference>
<dbReference type="PROSITE" id="PS01124">
    <property type="entry name" value="HTH_ARAC_FAMILY_2"/>
    <property type="match status" value="1"/>
</dbReference>
<dbReference type="EMBL" id="WBMR01000086">
    <property type="protein sequence ID" value="KAB2375369.1"/>
    <property type="molecule type" value="Genomic_DNA"/>
</dbReference>
<dbReference type="InterPro" id="IPR018062">
    <property type="entry name" value="HTH_AraC-typ_CS"/>
</dbReference>
<feature type="domain" description="HTH araC/xylS-type" evidence="5">
    <location>
        <begin position="223"/>
        <end position="321"/>
    </location>
</feature>
<dbReference type="Proteomes" id="UP000483004">
    <property type="component" value="Unassembled WGS sequence"/>
</dbReference>
<comment type="caution">
    <text evidence="6">The sequence shown here is derived from an EMBL/GenBank/DDBJ whole genome shotgun (WGS) entry which is preliminary data.</text>
</comment>
<evidence type="ECO:0000256" key="3">
    <source>
        <dbReference type="ARBA" id="ARBA00023163"/>
    </source>
</evidence>
<gene>
    <name evidence="6" type="ORF">F9B16_26325</name>
</gene>
<evidence type="ECO:0000256" key="1">
    <source>
        <dbReference type="ARBA" id="ARBA00023015"/>
    </source>
</evidence>
<evidence type="ECO:0000259" key="5">
    <source>
        <dbReference type="PROSITE" id="PS01124"/>
    </source>
</evidence>
<dbReference type="InterPro" id="IPR050204">
    <property type="entry name" value="AraC_XylS_family_regulators"/>
</dbReference>
<feature type="region of interest" description="Disordered" evidence="4">
    <location>
        <begin position="317"/>
        <end position="339"/>
    </location>
</feature>
<dbReference type="SMART" id="SM00342">
    <property type="entry name" value="HTH_ARAC"/>
    <property type="match status" value="1"/>
</dbReference>
<dbReference type="PANTHER" id="PTHR46796:SF7">
    <property type="entry name" value="ARAC FAMILY TRANSCRIPTIONAL REGULATOR"/>
    <property type="match status" value="1"/>
</dbReference>
<dbReference type="Pfam" id="PF12833">
    <property type="entry name" value="HTH_18"/>
    <property type="match status" value="1"/>
</dbReference>
<evidence type="ECO:0000256" key="2">
    <source>
        <dbReference type="ARBA" id="ARBA00023125"/>
    </source>
</evidence>
<name>A0A6L3VN34_9ACTN</name>
<dbReference type="InterPro" id="IPR009057">
    <property type="entry name" value="Homeodomain-like_sf"/>
</dbReference>
<dbReference type="Gene3D" id="1.10.10.60">
    <property type="entry name" value="Homeodomain-like"/>
    <property type="match status" value="2"/>
</dbReference>
<evidence type="ECO:0000313" key="6">
    <source>
        <dbReference type="EMBL" id="KAB2375369.1"/>
    </source>
</evidence>
<accession>A0A6L3VN34</accession>
<protein>
    <submittedName>
        <fullName evidence="6">AraC family transcriptional regulator</fullName>
    </submittedName>
</protein>
<dbReference type="GO" id="GO:0003700">
    <property type="term" value="F:DNA-binding transcription factor activity"/>
    <property type="evidence" value="ECO:0007669"/>
    <property type="project" value="InterPro"/>
</dbReference>
<organism evidence="6 7">
    <name type="scientific">Actinomadura montaniterrae</name>
    <dbReference type="NCBI Taxonomy" id="1803903"/>
    <lineage>
        <taxon>Bacteria</taxon>
        <taxon>Bacillati</taxon>
        <taxon>Actinomycetota</taxon>
        <taxon>Actinomycetes</taxon>
        <taxon>Streptosporangiales</taxon>
        <taxon>Thermomonosporaceae</taxon>
        <taxon>Actinomadura</taxon>
    </lineage>
</organism>
<dbReference type="InterPro" id="IPR011051">
    <property type="entry name" value="RmlC_Cupin_sf"/>
</dbReference>
<dbReference type="InterPro" id="IPR032783">
    <property type="entry name" value="AraC_lig"/>
</dbReference>
<dbReference type="SUPFAM" id="SSF46689">
    <property type="entry name" value="Homeodomain-like"/>
    <property type="match status" value="2"/>
</dbReference>
<keyword evidence="7" id="KW-1185">Reference proteome</keyword>
<evidence type="ECO:0000256" key="4">
    <source>
        <dbReference type="SAM" id="MobiDB-lite"/>
    </source>
</evidence>
<evidence type="ECO:0000313" key="7">
    <source>
        <dbReference type="Proteomes" id="UP000483004"/>
    </source>
</evidence>
<dbReference type="OrthoDB" id="241790at2"/>
<dbReference type="PANTHER" id="PTHR46796">
    <property type="entry name" value="HTH-TYPE TRANSCRIPTIONAL ACTIVATOR RHAS-RELATED"/>
    <property type="match status" value="1"/>
</dbReference>
<dbReference type="Pfam" id="PF12852">
    <property type="entry name" value="Cupin_6"/>
    <property type="match status" value="1"/>
</dbReference>
<keyword evidence="3" id="KW-0804">Transcription</keyword>